<dbReference type="InterPro" id="IPR010281">
    <property type="entry name" value="DUF885"/>
</dbReference>
<dbReference type="Pfam" id="PF05960">
    <property type="entry name" value="DUF885"/>
    <property type="match status" value="1"/>
</dbReference>
<evidence type="ECO:0000256" key="1">
    <source>
        <dbReference type="SAM" id="MobiDB-lite"/>
    </source>
</evidence>
<dbReference type="KEGG" id="smaa:IT774_11545"/>
<proteinExistence type="predicted"/>
<dbReference type="EMBL" id="CP064795">
    <property type="protein sequence ID" value="QPG04812.1"/>
    <property type="molecule type" value="Genomic_DNA"/>
</dbReference>
<feature type="signal peptide" evidence="2">
    <location>
        <begin position="1"/>
        <end position="27"/>
    </location>
</feature>
<gene>
    <name evidence="3" type="ORF">IT774_11545</name>
</gene>
<feature type="compositionally biased region" description="Low complexity" evidence="1">
    <location>
        <begin position="39"/>
        <end position="48"/>
    </location>
</feature>
<reference evidence="3 4" key="1">
    <citation type="submission" date="2020-11" db="EMBL/GenBank/DDBJ databases">
        <title>Complete genome sequence for Salinimonas sp. strain G2-b.</title>
        <authorList>
            <person name="Park S.-J."/>
        </authorList>
    </citation>
    <scope>NUCLEOTIDE SEQUENCE [LARGE SCALE GENOMIC DNA]</scope>
    <source>
        <strain evidence="3 4">G2-b</strain>
    </source>
</reference>
<evidence type="ECO:0000256" key="2">
    <source>
        <dbReference type="SAM" id="SignalP"/>
    </source>
</evidence>
<evidence type="ECO:0000313" key="4">
    <source>
        <dbReference type="Proteomes" id="UP000595095"/>
    </source>
</evidence>
<dbReference type="Proteomes" id="UP000595095">
    <property type="component" value="Chromosome"/>
</dbReference>
<dbReference type="PANTHER" id="PTHR33361">
    <property type="entry name" value="GLR0591 PROTEIN"/>
    <property type="match status" value="1"/>
</dbReference>
<feature type="compositionally biased region" description="Polar residues" evidence="1">
    <location>
        <begin position="26"/>
        <end position="38"/>
    </location>
</feature>
<dbReference type="PROSITE" id="PS51257">
    <property type="entry name" value="PROKAR_LIPOPROTEIN"/>
    <property type="match status" value="1"/>
</dbReference>
<dbReference type="AlphaFoldDB" id="A0A7S9DVN1"/>
<dbReference type="PANTHER" id="PTHR33361:SF16">
    <property type="entry name" value="DUF885 DOMAIN-CONTAINING PROTEIN"/>
    <property type="match status" value="1"/>
</dbReference>
<keyword evidence="2" id="KW-0732">Signal</keyword>
<dbReference type="RefSeq" id="WP_195809904.1">
    <property type="nucleotide sequence ID" value="NZ_CP064795.1"/>
</dbReference>
<feature type="region of interest" description="Disordered" evidence="1">
    <location>
        <begin position="26"/>
        <end position="49"/>
    </location>
</feature>
<evidence type="ECO:0000313" key="3">
    <source>
        <dbReference type="EMBL" id="QPG04812.1"/>
    </source>
</evidence>
<sequence>MQKNMFRLSALALALSGLMACSPASQEASSNKSAGNATESESQMSAQSESERLNAFFERTFEEDLKRSPVSQSYLGYKWDYGEWDDVSEEAKEQQMAIYKNRLEELDTFDAKKLNEQEKLSLKLYRYELERSLENDKFRHHTYVINQFRGPHTMVPSFLINIHSVKTEDDAKAYISRLDKVDTYFGQVIDQMKLRQEAGVFPPAWAYPQMIQASRNVISGAPFDTSDTPSTLWEDIDGKIRALEVENTVKQNLLAEAKAALLTSVRPAYEELISELEAQEKLSPEGDGVWRLPEGKAWYDNRLSWYTTTDLSAEEVHQIGLENVDRIHNEMKKIMKEVEFDGTLQEFFEFMRTDDQFYYEDTKEGRQRYLTEAKQHIDNMRDALPDYFGLTPEADMIVKRVEAFREQSAGKAFYQSPAQDGSRPGIYYANLYDMSSMPTYQMEALAYHEGIPGHHMQRAIAQELDGIPMFQKFLSATAYTEGWGLYSEELAKDMGFYEDPYSDFGRLAMELWRACRLVVDTGLHSKQWSREEAVEYLVENTPNPEYDAQKAIERYIALPGQATAYMIGKLKIMELRDKAREELGDKFSFPEFHDEILKDGPVSLAVLTDKINRWIEQTKAE</sequence>
<organism evidence="3 4">
    <name type="scientific">Salinimonas marina</name>
    <dbReference type="NCBI Taxonomy" id="2785918"/>
    <lineage>
        <taxon>Bacteria</taxon>
        <taxon>Pseudomonadati</taxon>
        <taxon>Pseudomonadota</taxon>
        <taxon>Gammaproteobacteria</taxon>
        <taxon>Alteromonadales</taxon>
        <taxon>Alteromonadaceae</taxon>
        <taxon>Alteromonas/Salinimonas group</taxon>
        <taxon>Salinimonas</taxon>
    </lineage>
</organism>
<name>A0A7S9DVN1_9ALTE</name>
<keyword evidence="4" id="KW-1185">Reference proteome</keyword>
<feature type="chain" id="PRO_5032700748" evidence="2">
    <location>
        <begin position="28"/>
        <end position="621"/>
    </location>
</feature>
<protein>
    <submittedName>
        <fullName evidence="3">DUF885 domain-containing protein</fullName>
    </submittedName>
</protein>
<accession>A0A7S9DVN1</accession>